<dbReference type="PANTHER" id="PTHR47343">
    <property type="entry name" value="TRANSCRIPTIONAL ACTIVATOR SPT7"/>
    <property type="match status" value="1"/>
</dbReference>
<proteinExistence type="predicted"/>
<protein>
    <submittedName>
        <fullName evidence="2">Uncharacterized protein</fullName>
    </submittedName>
</protein>
<dbReference type="Proteomes" id="UP001174936">
    <property type="component" value="Unassembled WGS sequence"/>
</dbReference>
<keyword evidence="3" id="KW-1185">Reference proteome</keyword>
<dbReference type="GO" id="GO:0005198">
    <property type="term" value="F:structural molecule activity"/>
    <property type="evidence" value="ECO:0007669"/>
    <property type="project" value="TreeGrafter"/>
</dbReference>
<name>A0AA39YMU7_9PEZI</name>
<feature type="region of interest" description="Disordered" evidence="1">
    <location>
        <begin position="114"/>
        <end position="152"/>
    </location>
</feature>
<organism evidence="2 3">
    <name type="scientific">Cercophora newfieldiana</name>
    <dbReference type="NCBI Taxonomy" id="92897"/>
    <lineage>
        <taxon>Eukaryota</taxon>
        <taxon>Fungi</taxon>
        <taxon>Dikarya</taxon>
        <taxon>Ascomycota</taxon>
        <taxon>Pezizomycotina</taxon>
        <taxon>Sordariomycetes</taxon>
        <taxon>Sordariomycetidae</taxon>
        <taxon>Sordariales</taxon>
        <taxon>Lasiosphaeriaceae</taxon>
        <taxon>Cercophora</taxon>
    </lineage>
</organism>
<evidence type="ECO:0000313" key="2">
    <source>
        <dbReference type="EMBL" id="KAK0655428.1"/>
    </source>
</evidence>
<evidence type="ECO:0000313" key="3">
    <source>
        <dbReference type="Proteomes" id="UP001174936"/>
    </source>
</evidence>
<dbReference type="EMBL" id="JAULSV010000001">
    <property type="protein sequence ID" value="KAK0655428.1"/>
    <property type="molecule type" value="Genomic_DNA"/>
</dbReference>
<feature type="compositionally biased region" description="Polar residues" evidence="1">
    <location>
        <begin position="23"/>
        <end position="34"/>
    </location>
</feature>
<gene>
    <name evidence="2" type="ORF">B0T16DRAFT_499290</name>
</gene>
<dbReference type="GO" id="GO:0006357">
    <property type="term" value="P:regulation of transcription by RNA polymerase II"/>
    <property type="evidence" value="ECO:0007669"/>
    <property type="project" value="TreeGrafter"/>
</dbReference>
<feature type="compositionally biased region" description="Basic and acidic residues" evidence="1">
    <location>
        <begin position="114"/>
        <end position="133"/>
    </location>
</feature>
<accession>A0AA39YMU7</accession>
<dbReference type="GO" id="GO:0046695">
    <property type="term" value="C:SLIK (SAGA-like) complex"/>
    <property type="evidence" value="ECO:0007669"/>
    <property type="project" value="InterPro"/>
</dbReference>
<comment type="caution">
    <text evidence="2">The sequence shown here is derived from an EMBL/GenBank/DDBJ whole genome shotgun (WGS) entry which is preliminary data.</text>
</comment>
<sequence>MLEQQQLEESEKQLQAEIDKTGNHTTSQGPGQNHGSLSNANLGASSLTLKHLIARIDMKRDQVRVSDAELRLLINEVYNQEMSHPLRRMANGMRKEAEKLIPLIPNLVIRPHAEVKAEERRKQNGGDDNSGKDSDDEPIMSSHGRGKGAKTLNGLLTKSYREGSEVNGSNSFATPPIAGSITLSGINGHSGVSNVDVMDINRPSLNGMALGQALGEAAEQAYKDEEYKIWKQVTKKDRALITKERYQLFVRHTSYALLVPPSHFVTPASKLTKRFDTNLQQIQETRKVCSKISVIKQMQIQTQVYINQFPKYNPEPFLEQDIKRGGTHITGDYFQKIVRTFNLYREAEKKPATGSWAERGARFQPRFTPKEIILHTLAENSHDTDTLEAYARDDIDRLGSKLGTIHKRMRAHYADLLRPALTTDTGADGSGAFNDGIHMGGCA</sequence>
<dbReference type="AlphaFoldDB" id="A0AA39YMU7"/>
<reference evidence="2" key="1">
    <citation type="submission" date="2023-06" db="EMBL/GenBank/DDBJ databases">
        <title>Genome-scale phylogeny and comparative genomics of the fungal order Sordariales.</title>
        <authorList>
            <consortium name="Lawrence Berkeley National Laboratory"/>
            <person name="Hensen N."/>
            <person name="Bonometti L."/>
            <person name="Westerberg I."/>
            <person name="Brannstrom I.O."/>
            <person name="Guillou S."/>
            <person name="Cros-Aarteil S."/>
            <person name="Calhoun S."/>
            <person name="Haridas S."/>
            <person name="Kuo A."/>
            <person name="Mondo S."/>
            <person name="Pangilinan J."/>
            <person name="Riley R."/>
            <person name="Labutti K."/>
            <person name="Andreopoulos B."/>
            <person name="Lipzen A."/>
            <person name="Chen C."/>
            <person name="Yanf M."/>
            <person name="Daum C."/>
            <person name="Ng V."/>
            <person name="Clum A."/>
            <person name="Steindorff A."/>
            <person name="Ohm R."/>
            <person name="Martin F."/>
            <person name="Silar P."/>
            <person name="Natvig D."/>
            <person name="Lalanne C."/>
            <person name="Gautier V."/>
            <person name="Ament-Velasquez S.L."/>
            <person name="Kruys A."/>
            <person name="Hutchinson M.I."/>
            <person name="Powell A.J."/>
            <person name="Barry K."/>
            <person name="Miller A.N."/>
            <person name="Grigoriev I.V."/>
            <person name="Debuchy R."/>
            <person name="Gladieux P."/>
            <person name="Thoren M.H."/>
            <person name="Johannesson H."/>
        </authorList>
    </citation>
    <scope>NUCLEOTIDE SEQUENCE</scope>
    <source>
        <strain evidence="2">SMH2532-1</strain>
    </source>
</reference>
<dbReference type="InterPro" id="IPR037782">
    <property type="entry name" value="Spt7"/>
</dbReference>
<evidence type="ECO:0000256" key="1">
    <source>
        <dbReference type="SAM" id="MobiDB-lite"/>
    </source>
</evidence>
<dbReference type="GO" id="GO:0000124">
    <property type="term" value="C:SAGA complex"/>
    <property type="evidence" value="ECO:0007669"/>
    <property type="project" value="InterPro"/>
</dbReference>
<feature type="region of interest" description="Disordered" evidence="1">
    <location>
        <begin position="21"/>
        <end position="40"/>
    </location>
</feature>
<dbReference type="PANTHER" id="PTHR47343:SF1">
    <property type="entry name" value="TRANSCRIPTIONAL ACTIVATOR SPT7"/>
    <property type="match status" value="1"/>
</dbReference>